<sequence>MGFRALLIGNWKYAHPDGGMAELSGPRHDIQALRSALVHPTFGLFKTEDVVVKENLTADGLSDALALAADQSTPDDVLLIYYSGHGERLGAEQQLGLLGVDVPYERRMNRALHTRLLRDWLDGARAKSTILVLDCCYAGQYRADELVDDDLLATFGRGTVVLSSGGNQVVPDEGEADGPSAFTAALAKVLVDENLVGTNGVLTAEDVYAALDRFEPRLKPRPHRNLAAEGRIGLAMRPRPEPSASPMVLRGWPKNLRVIDVGITFAGELVVATWDRDGNGRITNDERDVTALDPTRLAAIRRLCQLADAVMRAKDYSDPPWQKRARRALETAGANLFQAALPTPIQNLLHQAEDEADVVVQLNLTFEPPWTSLAEYPWEFMHVPSDQGVDPTGLAQRKLVVTRAGRSTDRPGRDSDIADVAVVSSVVHPYTRLSSRLGAELVAMPSVRTLTTADDGRPADWADLMDAVDQKPEYLVICAPLLRSTRDGIPSAKLGFRGARETDWRTAESLADELRSAGGLSAVVVASVAAETGLDAIRAAPSAAAALNAELGVPVVFICHTPGLEGYVDDADPEEPKTFVGLLLAALTSGHDPVRSMWFARDRVLRYIPSHLQPTFGVPGVFYGAGQRRRAGGAGERQPGRLGNRSSPGKG</sequence>
<dbReference type="Gene3D" id="3.40.50.1460">
    <property type="match status" value="1"/>
</dbReference>
<dbReference type="RefSeq" id="WP_345716077.1">
    <property type="nucleotide sequence ID" value="NZ_BAABFP010000004.1"/>
</dbReference>
<dbReference type="PANTHER" id="PTHR22576:SF37">
    <property type="entry name" value="MUCOSA-ASSOCIATED LYMPHOID TISSUE LYMPHOMA TRANSLOCATION PROTEIN 1"/>
    <property type="match status" value="1"/>
</dbReference>
<gene>
    <name evidence="3" type="ORF">ACFQDO_09040</name>
</gene>
<name>A0ABW1JEC9_9ACTN</name>
<dbReference type="EMBL" id="JBHSRD010000003">
    <property type="protein sequence ID" value="MFC6007272.1"/>
    <property type="molecule type" value="Genomic_DNA"/>
</dbReference>
<dbReference type="Proteomes" id="UP001596189">
    <property type="component" value="Unassembled WGS sequence"/>
</dbReference>
<evidence type="ECO:0000256" key="1">
    <source>
        <dbReference type="SAM" id="MobiDB-lite"/>
    </source>
</evidence>
<feature type="domain" description="Peptidase C14 caspase" evidence="2">
    <location>
        <begin position="4"/>
        <end position="194"/>
    </location>
</feature>
<accession>A0ABW1JEC9</accession>
<keyword evidence="4" id="KW-1185">Reference proteome</keyword>
<proteinExistence type="predicted"/>
<dbReference type="PANTHER" id="PTHR22576">
    <property type="entry name" value="MUCOSA ASSOCIATED LYMPHOID TISSUE LYMPHOMA TRANSLOCATION PROTEIN 1/PARACASPASE"/>
    <property type="match status" value="1"/>
</dbReference>
<reference evidence="4" key="1">
    <citation type="journal article" date="2019" name="Int. J. Syst. Evol. Microbiol.">
        <title>The Global Catalogue of Microorganisms (GCM) 10K type strain sequencing project: providing services to taxonomists for standard genome sequencing and annotation.</title>
        <authorList>
            <consortium name="The Broad Institute Genomics Platform"/>
            <consortium name="The Broad Institute Genome Sequencing Center for Infectious Disease"/>
            <person name="Wu L."/>
            <person name="Ma J."/>
        </authorList>
    </citation>
    <scope>NUCLEOTIDE SEQUENCE [LARGE SCALE GENOMIC DNA]</scope>
    <source>
        <strain evidence="4">KACC 14249</strain>
    </source>
</reference>
<evidence type="ECO:0000313" key="4">
    <source>
        <dbReference type="Proteomes" id="UP001596189"/>
    </source>
</evidence>
<dbReference type="InterPro" id="IPR029030">
    <property type="entry name" value="Caspase-like_dom_sf"/>
</dbReference>
<organism evidence="3 4">
    <name type="scientific">Angustibacter luteus</name>
    <dbReference type="NCBI Taxonomy" id="658456"/>
    <lineage>
        <taxon>Bacteria</taxon>
        <taxon>Bacillati</taxon>
        <taxon>Actinomycetota</taxon>
        <taxon>Actinomycetes</taxon>
        <taxon>Kineosporiales</taxon>
        <taxon>Kineosporiaceae</taxon>
    </lineage>
</organism>
<protein>
    <submittedName>
        <fullName evidence="3">Caspase domain-containing protein</fullName>
    </submittedName>
</protein>
<evidence type="ECO:0000313" key="3">
    <source>
        <dbReference type="EMBL" id="MFC6007272.1"/>
    </source>
</evidence>
<evidence type="ECO:0000259" key="2">
    <source>
        <dbReference type="Pfam" id="PF00656"/>
    </source>
</evidence>
<feature type="region of interest" description="Disordered" evidence="1">
    <location>
        <begin position="628"/>
        <end position="651"/>
    </location>
</feature>
<dbReference type="Pfam" id="PF00656">
    <property type="entry name" value="Peptidase_C14"/>
    <property type="match status" value="1"/>
</dbReference>
<dbReference type="InterPro" id="IPR052039">
    <property type="entry name" value="Caspase-related_regulators"/>
</dbReference>
<dbReference type="SUPFAM" id="SSF52129">
    <property type="entry name" value="Caspase-like"/>
    <property type="match status" value="1"/>
</dbReference>
<comment type="caution">
    <text evidence="3">The sequence shown here is derived from an EMBL/GenBank/DDBJ whole genome shotgun (WGS) entry which is preliminary data.</text>
</comment>
<dbReference type="InterPro" id="IPR011600">
    <property type="entry name" value="Pept_C14_caspase"/>
</dbReference>